<dbReference type="SUPFAM" id="SSF75005">
    <property type="entry name" value="Arabinanase/levansucrase/invertase"/>
    <property type="match status" value="1"/>
</dbReference>
<evidence type="ECO:0000313" key="9">
    <source>
        <dbReference type="EMBL" id="TWT37809.1"/>
    </source>
</evidence>
<comment type="similarity">
    <text evidence="2 5">Belongs to the glycosyl hydrolase 43 family.</text>
</comment>
<evidence type="ECO:0000256" key="5">
    <source>
        <dbReference type="PIRNR" id="PIRNR026534"/>
    </source>
</evidence>
<feature type="active site" description="Proton acceptor" evidence="6">
    <location>
        <position position="48"/>
    </location>
</feature>
<dbReference type="Pfam" id="PF04616">
    <property type="entry name" value="Glyco_hydro_43"/>
    <property type="match status" value="1"/>
</dbReference>
<dbReference type="EMBL" id="SIHJ01000001">
    <property type="protein sequence ID" value="TWT37809.1"/>
    <property type="molecule type" value="Genomic_DNA"/>
</dbReference>
<dbReference type="InterPro" id="IPR006710">
    <property type="entry name" value="Glyco_hydro_43"/>
</dbReference>
<feature type="site" description="Important for catalytic activity, responsible for pKa modulation of the active site Glu and correct orientation of both the proton donor and substrate" evidence="8">
    <location>
        <position position="168"/>
    </location>
</feature>
<evidence type="ECO:0000256" key="6">
    <source>
        <dbReference type="PIRSR" id="PIRSR026534-1"/>
    </source>
</evidence>
<dbReference type="PANTHER" id="PTHR43301:SF3">
    <property type="entry name" value="ARABINAN ENDO-1,5-ALPHA-L-ARABINOSIDASE A-RELATED"/>
    <property type="match status" value="1"/>
</dbReference>
<dbReference type="RefSeq" id="WP_146565114.1">
    <property type="nucleotide sequence ID" value="NZ_SIHJ01000001.1"/>
</dbReference>
<feature type="binding site" evidence="7">
    <location>
        <begin position="165"/>
        <end position="168"/>
    </location>
    <ligand>
        <name>substrate</name>
    </ligand>
</feature>
<evidence type="ECO:0000256" key="1">
    <source>
        <dbReference type="ARBA" id="ARBA00004834"/>
    </source>
</evidence>
<dbReference type="InterPro" id="IPR050727">
    <property type="entry name" value="GH43_arabinanases"/>
</dbReference>
<evidence type="ECO:0000256" key="7">
    <source>
        <dbReference type="PIRSR" id="PIRSR026534-2"/>
    </source>
</evidence>
<keyword evidence="3 5" id="KW-0378">Hydrolase</keyword>
<dbReference type="GO" id="GO:0046558">
    <property type="term" value="F:arabinan endo-1,5-alpha-L-arabinosidase activity"/>
    <property type="evidence" value="ECO:0007669"/>
    <property type="project" value="InterPro"/>
</dbReference>
<accession>A0A5C5VIU1</accession>
<dbReference type="Gene3D" id="2.115.10.20">
    <property type="entry name" value="Glycosyl hydrolase domain, family 43"/>
    <property type="match status" value="1"/>
</dbReference>
<feature type="binding site" evidence="7">
    <location>
        <position position="48"/>
    </location>
    <ligand>
        <name>substrate</name>
    </ligand>
</feature>
<sequence>MLGFCFDHCARWSVSPWRAFTWLVVVGLFLGEAATPAAAQSDLPVVHDPVMAKQGDTYYLFCTGRGVDIWTSTNLKEWRRAGSVFERSPEWVKEMLPRFRNHVWAPDIFHDGDRYYLYYSVSAFGRNNSAIGVVTNTTLNPEDEAYEWVDHGMVVQSVPGRDMWNAIDAAVFRDAEGTPWMAFGSHWGGLKLCKLSEELTALSEPQEWRTIAARHRYWKLDEFDAGDSANPELDYDELYNPKLTELNRASQSGAIEAPFIFRHDGYYYLFASWDRCCRGVDSTYKVVVGRSKDVKGPYLDREGESMVNGGGSLVVQGVEQSDRWAALGHNAVYTFDGTDYLICHAYDKQDEGRPKLFMRPIEWDPQGWPVVNVD</sequence>
<evidence type="ECO:0000256" key="3">
    <source>
        <dbReference type="ARBA" id="ARBA00022801"/>
    </source>
</evidence>
<evidence type="ECO:0000256" key="2">
    <source>
        <dbReference type="ARBA" id="ARBA00009865"/>
    </source>
</evidence>
<comment type="caution">
    <text evidence="9">The sequence shown here is derived from an EMBL/GenBank/DDBJ whole genome shotgun (WGS) entry which is preliminary data.</text>
</comment>
<feature type="site" description="Important for substrate recognition" evidence="8">
    <location>
        <position position="329"/>
    </location>
</feature>
<keyword evidence="4 5" id="KW-0326">Glycosidase</keyword>
<comment type="pathway">
    <text evidence="1 5">Glycan metabolism; L-arabinan degradation.</text>
</comment>
<dbReference type="EC" id="3.2.1.-" evidence="9"/>
<proteinExistence type="inferred from homology"/>
<dbReference type="GO" id="GO:0031222">
    <property type="term" value="P:arabinan catabolic process"/>
    <property type="evidence" value="ECO:0007669"/>
    <property type="project" value="UniProtKB-UniPathway"/>
</dbReference>
<reference evidence="9 10" key="1">
    <citation type="submission" date="2019-02" db="EMBL/GenBank/DDBJ databases">
        <title>Deep-cultivation of Planctomycetes and their phenomic and genomic characterization uncovers novel biology.</title>
        <authorList>
            <person name="Wiegand S."/>
            <person name="Jogler M."/>
            <person name="Boedeker C."/>
            <person name="Pinto D."/>
            <person name="Vollmers J."/>
            <person name="Rivas-Marin E."/>
            <person name="Kohn T."/>
            <person name="Peeters S.H."/>
            <person name="Heuer A."/>
            <person name="Rast P."/>
            <person name="Oberbeckmann S."/>
            <person name="Bunk B."/>
            <person name="Jeske O."/>
            <person name="Meyerdierks A."/>
            <person name="Storesund J.E."/>
            <person name="Kallscheuer N."/>
            <person name="Luecker S."/>
            <person name="Lage O.M."/>
            <person name="Pohl T."/>
            <person name="Merkel B.J."/>
            <person name="Hornburger P."/>
            <person name="Mueller R.-W."/>
            <person name="Bruemmer F."/>
            <person name="Labrenz M."/>
            <person name="Spormann A.M."/>
            <person name="Op Den Camp H."/>
            <person name="Overmann J."/>
            <person name="Amann R."/>
            <person name="Jetten M.S.M."/>
            <person name="Mascher T."/>
            <person name="Medema M.H."/>
            <person name="Devos D.P."/>
            <person name="Kaster A.-K."/>
            <person name="Ovreas L."/>
            <person name="Rohde M."/>
            <person name="Galperin M.Y."/>
            <person name="Jogler C."/>
        </authorList>
    </citation>
    <scope>NUCLEOTIDE SEQUENCE [LARGE SCALE GENOMIC DNA]</scope>
    <source>
        <strain evidence="9 10">KOR34</strain>
    </source>
</reference>
<dbReference type="CDD" id="cd18830">
    <property type="entry name" value="GH43_CjArb43A-like"/>
    <property type="match status" value="1"/>
</dbReference>
<evidence type="ECO:0000256" key="4">
    <source>
        <dbReference type="ARBA" id="ARBA00023295"/>
    </source>
</evidence>
<dbReference type="InterPro" id="IPR023296">
    <property type="entry name" value="Glyco_hydro_beta-prop_sf"/>
</dbReference>
<evidence type="ECO:0000313" key="10">
    <source>
        <dbReference type="Proteomes" id="UP000316714"/>
    </source>
</evidence>
<feature type="binding site" evidence="7">
    <location>
        <begin position="185"/>
        <end position="187"/>
    </location>
    <ligand>
        <name>substrate</name>
    </ligand>
</feature>
<name>A0A5C5VIU1_9BACT</name>
<keyword evidence="10" id="KW-1185">Reference proteome</keyword>
<gene>
    <name evidence="9" type="primary">arbA</name>
    <name evidence="9" type="ORF">KOR34_27730</name>
</gene>
<evidence type="ECO:0000256" key="8">
    <source>
        <dbReference type="PIRSR" id="PIRSR026534-3"/>
    </source>
</evidence>
<dbReference type="PIRSF" id="PIRSF026534">
    <property type="entry name" value="Endo_alpha-L-arabinosidase"/>
    <property type="match status" value="1"/>
</dbReference>
<feature type="binding site" evidence="7">
    <location>
        <position position="125"/>
    </location>
    <ligand>
        <name>substrate</name>
    </ligand>
</feature>
<organism evidence="9 10">
    <name type="scientific">Posidoniimonas corsicana</name>
    <dbReference type="NCBI Taxonomy" id="1938618"/>
    <lineage>
        <taxon>Bacteria</taxon>
        <taxon>Pseudomonadati</taxon>
        <taxon>Planctomycetota</taxon>
        <taxon>Planctomycetia</taxon>
        <taxon>Pirellulales</taxon>
        <taxon>Lacipirellulaceae</taxon>
        <taxon>Posidoniimonas</taxon>
    </lineage>
</organism>
<feature type="active site" description="Proton donor" evidence="6">
    <location>
        <position position="256"/>
    </location>
</feature>
<dbReference type="InterPro" id="IPR016840">
    <property type="entry name" value="Glyco_hydro_43_endo_a_Ara-ase"/>
</dbReference>
<protein>
    <submittedName>
        <fullName evidence="9">Extracellular exo-alpha-(1-&gt;5)-L-arabinofuranosidase ArbA</fullName>
        <ecNumber evidence="9">3.2.1.-</ecNumber>
    </submittedName>
</protein>
<dbReference type="UniPathway" id="UPA00667"/>
<dbReference type="Proteomes" id="UP000316714">
    <property type="component" value="Unassembled WGS sequence"/>
</dbReference>
<dbReference type="AlphaFoldDB" id="A0A5C5VIU1"/>
<dbReference type="PANTHER" id="PTHR43301">
    <property type="entry name" value="ARABINAN ENDO-1,5-ALPHA-L-ARABINOSIDASE"/>
    <property type="match status" value="1"/>
</dbReference>
<dbReference type="OrthoDB" id="9801455at2"/>